<proteinExistence type="predicted"/>
<dbReference type="Pfam" id="PF01551">
    <property type="entry name" value="Peptidase_M23"/>
    <property type="match status" value="1"/>
</dbReference>
<reference evidence="4 5" key="1">
    <citation type="submission" date="2016-10" db="EMBL/GenBank/DDBJ databases">
        <authorList>
            <person name="de Groot N.N."/>
        </authorList>
    </citation>
    <scope>NUCLEOTIDE SEQUENCE [LARGE SCALE GENOMIC DNA]</scope>
    <source>
        <strain evidence="4 5">DSM 45434</strain>
    </source>
</reference>
<dbReference type="InterPro" id="IPR016047">
    <property type="entry name" value="M23ase_b-sheet_dom"/>
</dbReference>
<evidence type="ECO:0000313" key="5">
    <source>
        <dbReference type="Proteomes" id="UP000182237"/>
    </source>
</evidence>
<dbReference type="GO" id="GO:0004222">
    <property type="term" value="F:metalloendopeptidase activity"/>
    <property type="evidence" value="ECO:0007669"/>
    <property type="project" value="TreeGrafter"/>
</dbReference>
<keyword evidence="5" id="KW-1185">Reference proteome</keyword>
<dbReference type="InterPro" id="IPR011055">
    <property type="entry name" value="Dup_hybrid_motif"/>
</dbReference>
<dbReference type="PANTHER" id="PTHR21666:SF289">
    <property type="entry name" value="L-ALA--D-GLU ENDOPEPTIDASE"/>
    <property type="match status" value="1"/>
</dbReference>
<sequence>MRCLSALLMSAVVLFATAPVAAAWIDPSRGTPAAARVTRSAQIPEKNWLPGHRGVDLALSPGEPVRAAGAGTVAYVGVVVGVPTVSIDHPEGIRTTYQPVHARVRVGDTVDEGQVIGTLAASHAHEGLHWGALTGPDTYINPLSLLSAPTIRLKPVPAP</sequence>
<name>A0A1H1MZQ6_9CORY</name>
<keyword evidence="1 2" id="KW-0732">Signal</keyword>
<protein>
    <submittedName>
        <fullName evidence="4">Peptidase family M23</fullName>
    </submittedName>
</protein>
<dbReference type="InterPro" id="IPR050570">
    <property type="entry name" value="Cell_wall_metabolism_enzyme"/>
</dbReference>
<dbReference type="Gene3D" id="2.70.70.10">
    <property type="entry name" value="Glucose Permease (Domain IIA)"/>
    <property type="match status" value="1"/>
</dbReference>
<organism evidence="4 5">
    <name type="scientific">Corynebacterium timonense</name>
    <dbReference type="NCBI Taxonomy" id="441500"/>
    <lineage>
        <taxon>Bacteria</taxon>
        <taxon>Bacillati</taxon>
        <taxon>Actinomycetota</taxon>
        <taxon>Actinomycetes</taxon>
        <taxon>Mycobacteriales</taxon>
        <taxon>Corynebacteriaceae</taxon>
        <taxon>Corynebacterium</taxon>
    </lineage>
</organism>
<dbReference type="SUPFAM" id="SSF51261">
    <property type="entry name" value="Duplicated hybrid motif"/>
    <property type="match status" value="1"/>
</dbReference>
<feature type="chain" id="PRO_5038576371" evidence="2">
    <location>
        <begin position="23"/>
        <end position="159"/>
    </location>
</feature>
<accession>A0A1H1MZQ6</accession>
<dbReference type="EMBL" id="LT629765">
    <property type="protein sequence ID" value="SDR92216.1"/>
    <property type="molecule type" value="Genomic_DNA"/>
</dbReference>
<feature type="signal peptide" evidence="2">
    <location>
        <begin position="1"/>
        <end position="22"/>
    </location>
</feature>
<evidence type="ECO:0000256" key="2">
    <source>
        <dbReference type="SAM" id="SignalP"/>
    </source>
</evidence>
<evidence type="ECO:0000259" key="3">
    <source>
        <dbReference type="Pfam" id="PF01551"/>
    </source>
</evidence>
<evidence type="ECO:0000313" key="4">
    <source>
        <dbReference type="EMBL" id="SDR92216.1"/>
    </source>
</evidence>
<dbReference type="AlphaFoldDB" id="A0A1H1MZQ6"/>
<dbReference type="CDD" id="cd12797">
    <property type="entry name" value="M23_peptidase"/>
    <property type="match status" value="1"/>
</dbReference>
<dbReference type="PANTHER" id="PTHR21666">
    <property type="entry name" value="PEPTIDASE-RELATED"/>
    <property type="match status" value="1"/>
</dbReference>
<dbReference type="Proteomes" id="UP000182237">
    <property type="component" value="Chromosome I"/>
</dbReference>
<dbReference type="STRING" id="1203190.GCA_000312345_00126"/>
<dbReference type="OrthoDB" id="5245088at2"/>
<evidence type="ECO:0000256" key="1">
    <source>
        <dbReference type="ARBA" id="ARBA00022729"/>
    </source>
</evidence>
<dbReference type="eggNOG" id="COG0739">
    <property type="taxonomic scope" value="Bacteria"/>
</dbReference>
<gene>
    <name evidence="4" type="ORF">SAMN04488539_0650</name>
</gene>
<feature type="domain" description="M23ase beta-sheet core" evidence="3">
    <location>
        <begin position="51"/>
        <end position="132"/>
    </location>
</feature>